<evidence type="ECO:0000313" key="2">
    <source>
        <dbReference type="EMBL" id="RSH91449.1"/>
    </source>
</evidence>
<accession>A0A427YK68</accession>
<dbReference type="Proteomes" id="UP000279259">
    <property type="component" value="Unassembled WGS sequence"/>
</dbReference>
<dbReference type="EMBL" id="RSCD01000008">
    <property type="protein sequence ID" value="RSH91449.1"/>
    <property type="molecule type" value="Genomic_DNA"/>
</dbReference>
<feature type="compositionally biased region" description="Low complexity" evidence="1">
    <location>
        <begin position="93"/>
        <end position="107"/>
    </location>
</feature>
<gene>
    <name evidence="2" type="ORF">EHS25_009748</name>
</gene>
<feature type="region of interest" description="Disordered" evidence="1">
    <location>
        <begin position="560"/>
        <end position="586"/>
    </location>
</feature>
<feature type="compositionally biased region" description="Polar residues" evidence="1">
    <location>
        <begin position="298"/>
        <end position="312"/>
    </location>
</feature>
<evidence type="ECO:0000313" key="3">
    <source>
        <dbReference type="Proteomes" id="UP000279259"/>
    </source>
</evidence>
<feature type="region of interest" description="Disordered" evidence="1">
    <location>
        <begin position="354"/>
        <end position="449"/>
    </location>
</feature>
<name>A0A427YK68_9TREE</name>
<organism evidence="2 3">
    <name type="scientific">Saitozyma podzolica</name>
    <dbReference type="NCBI Taxonomy" id="1890683"/>
    <lineage>
        <taxon>Eukaryota</taxon>
        <taxon>Fungi</taxon>
        <taxon>Dikarya</taxon>
        <taxon>Basidiomycota</taxon>
        <taxon>Agaricomycotina</taxon>
        <taxon>Tremellomycetes</taxon>
        <taxon>Tremellales</taxon>
        <taxon>Trimorphomycetaceae</taxon>
        <taxon>Saitozyma</taxon>
    </lineage>
</organism>
<reference evidence="2 3" key="1">
    <citation type="submission" date="2018-11" db="EMBL/GenBank/DDBJ databases">
        <title>Genome sequence of Saitozyma podzolica DSM 27192.</title>
        <authorList>
            <person name="Aliyu H."/>
            <person name="Gorte O."/>
            <person name="Ochsenreither K."/>
        </authorList>
    </citation>
    <scope>NUCLEOTIDE SEQUENCE [LARGE SCALE GENOMIC DNA]</scope>
    <source>
        <strain evidence="2 3">DSM 27192</strain>
    </source>
</reference>
<dbReference type="AlphaFoldDB" id="A0A427YK68"/>
<feature type="region of interest" description="Disordered" evidence="1">
    <location>
        <begin position="298"/>
        <end position="325"/>
    </location>
</feature>
<proteinExistence type="predicted"/>
<feature type="compositionally biased region" description="Polar residues" evidence="1">
    <location>
        <begin position="354"/>
        <end position="365"/>
    </location>
</feature>
<protein>
    <submittedName>
        <fullName evidence="2">Uncharacterized protein</fullName>
    </submittedName>
</protein>
<feature type="region of interest" description="Disordered" evidence="1">
    <location>
        <begin position="72"/>
        <end position="108"/>
    </location>
</feature>
<feature type="region of interest" description="Disordered" evidence="1">
    <location>
        <begin position="149"/>
        <end position="174"/>
    </location>
</feature>
<keyword evidence="3" id="KW-1185">Reference proteome</keyword>
<feature type="compositionally biased region" description="Polar residues" evidence="1">
    <location>
        <begin position="72"/>
        <end position="92"/>
    </location>
</feature>
<feature type="compositionally biased region" description="Acidic residues" evidence="1">
    <location>
        <begin position="149"/>
        <end position="160"/>
    </location>
</feature>
<comment type="caution">
    <text evidence="2">The sequence shown here is derived from an EMBL/GenBank/DDBJ whole genome shotgun (WGS) entry which is preliminary data.</text>
</comment>
<feature type="compositionally biased region" description="Low complexity" evidence="1">
    <location>
        <begin position="401"/>
        <end position="423"/>
    </location>
</feature>
<dbReference type="OrthoDB" id="2575593at2759"/>
<evidence type="ECO:0000256" key="1">
    <source>
        <dbReference type="SAM" id="MobiDB-lite"/>
    </source>
</evidence>
<sequence length="586" mass="63543">MRYRHPHRRHPSGKGDTTSWFLHEGKHITTIIVDALEEKFAGTATDPVAVEDIFTDVRTVFHLKEPVRAVTSASSRYSSVPTTSDAAMSTDSAGTPTATATATTGTGKMASPVSLVSLSERGESFDLDQYIRDITDTAYTCDHKLNPMLEDETSENDDSVVEPRPILGRPSSKRSIGRMSSFLNLSPGDHANKPKLKLKNERVVSRSSLLSPFSVREAKVQLPHEAIAVERPRGFEPMSSSPEGQRLLASMRRSSVKFASKSTPNLLNNDRDEYTYSYSLTSMPLPEQLGSLHLKNASKSLPRSTSQRFSRTSHSKLIEFGDDNGDGDDIVHDYGHDLASPTSGDLISLVSPANTESTHYTSTPTYHPDASPNKTRSSSSSSPLKLSKRQGSRRALVLVDSESSSPTKSTSATETFTTAPTTPEARESPSPPRLPKQKHFSLSTPPRGNGVGVGLDPSPRDVPLSAIIGLFTPPRNVSNDVATGDLPTAAQVEEALASFVEKEKRRCGVIGIEWHGEGRSRATWLINQVSEMLPDPQLKYIAHRAIRELISRPSVAPLQIRRISPGKDGGESASGPPSARSNGTFG</sequence>